<dbReference type="Pfam" id="PF13302">
    <property type="entry name" value="Acetyltransf_3"/>
    <property type="match status" value="1"/>
</dbReference>
<dbReference type="EMBL" id="SRKZ01000002">
    <property type="protein sequence ID" value="TGD81901.1"/>
    <property type="molecule type" value="Genomic_DNA"/>
</dbReference>
<reference evidence="2 3" key="1">
    <citation type="submission" date="2019-04" db="EMBL/GenBank/DDBJ databases">
        <authorList>
            <person name="Feng G."/>
            <person name="Zhang J."/>
            <person name="Zhu H."/>
        </authorList>
    </citation>
    <scope>NUCLEOTIDE SEQUENCE [LARGE SCALE GENOMIC DNA]</scope>
    <source>
        <strain evidence="2 3">JCM 19491</strain>
    </source>
</reference>
<dbReference type="SUPFAM" id="SSF55729">
    <property type="entry name" value="Acyl-CoA N-acyltransferases (Nat)"/>
    <property type="match status" value="1"/>
</dbReference>
<proteinExistence type="predicted"/>
<sequence>MGPPKAELADLLSAEGEGQGLMQEALQAVVAWAIQQLGLARIYCQLRPENELAPS</sequence>
<keyword evidence="2" id="KW-0808">Transferase</keyword>
<dbReference type="Proteomes" id="UP000298284">
    <property type="component" value="Unassembled WGS sequence"/>
</dbReference>
<comment type="caution">
    <text evidence="2">The sequence shown here is derived from an EMBL/GenBank/DDBJ whole genome shotgun (WGS) entry which is preliminary data.</text>
</comment>
<evidence type="ECO:0000313" key="3">
    <source>
        <dbReference type="Proteomes" id="UP000298284"/>
    </source>
</evidence>
<feature type="domain" description="N-acetyltransferase" evidence="1">
    <location>
        <begin position="5"/>
        <end position="51"/>
    </location>
</feature>
<dbReference type="GO" id="GO:0016747">
    <property type="term" value="F:acyltransferase activity, transferring groups other than amino-acyl groups"/>
    <property type="evidence" value="ECO:0007669"/>
    <property type="project" value="InterPro"/>
</dbReference>
<dbReference type="InterPro" id="IPR000182">
    <property type="entry name" value="GNAT_dom"/>
</dbReference>
<dbReference type="Gene3D" id="3.40.630.30">
    <property type="match status" value="1"/>
</dbReference>
<protein>
    <submittedName>
        <fullName evidence="2">N-acetyltransferase</fullName>
    </submittedName>
</protein>
<dbReference type="RefSeq" id="WP_135530293.1">
    <property type="nucleotide sequence ID" value="NZ_SRKZ01000002.1"/>
</dbReference>
<dbReference type="AlphaFoldDB" id="A0A4Z0MQG5"/>
<dbReference type="InterPro" id="IPR016181">
    <property type="entry name" value="Acyl_CoA_acyltransferase"/>
</dbReference>
<name>A0A4Z0MQG5_9BACT</name>
<evidence type="ECO:0000313" key="2">
    <source>
        <dbReference type="EMBL" id="TGD81901.1"/>
    </source>
</evidence>
<gene>
    <name evidence="2" type="ORF">EU557_06505</name>
</gene>
<evidence type="ECO:0000259" key="1">
    <source>
        <dbReference type="Pfam" id="PF13302"/>
    </source>
</evidence>
<accession>A0A4Z0MQG5</accession>
<keyword evidence="3" id="KW-1185">Reference proteome</keyword>
<organism evidence="2 3">
    <name type="scientific">Hymenobacter wooponensis</name>
    <dbReference type="NCBI Taxonomy" id="1525360"/>
    <lineage>
        <taxon>Bacteria</taxon>
        <taxon>Pseudomonadati</taxon>
        <taxon>Bacteroidota</taxon>
        <taxon>Cytophagia</taxon>
        <taxon>Cytophagales</taxon>
        <taxon>Hymenobacteraceae</taxon>
        <taxon>Hymenobacter</taxon>
    </lineage>
</organism>
<dbReference type="OrthoDB" id="883856at2"/>